<evidence type="ECO:0000259" key="2">
    <source>
        <dbReference type="Pfam" id="PF13690"/>
    </source>
</evidence>
<comment type="caution">
    <text evidence="3">The sequence shown here is derived from an EMBL/GenBank/DDBJ whole genome shotgun (WGS) entry which is preliminary data.</text>
</comment>
<dbReference type="InterPro" id="IPR028051">
    <property type="entry name" value="CheX-like_dom"/>
</dbReference>
<evidence type="ECO:0000313" key="3">
    <source>
        <dbReference type="EMBL" id="TGE38410.1"/>
    </source>
</evidence>
<dbReference type="AlphaFoldDB" id="A0A4Z0R6E2"/>
<protein>
    <submittedName>
        <fullName evidence="3">Chemotaxis protein CheX</fullName>
    </submittedName>
</protein>
<accession>A0A4Z0R6E2</accession>
<dbReference type="GO" id="GO:0006935">
    <property type="term" value="P:chemotaxis"/>
    <property type="evidence" value="ECO:0007669"/>
    <property type="project" value="UniProtKB-KW"/>
</dbReference>
<dbReference type="InterPro" id="IPR028976">
    <property type="entry name" value="CheC-like_sf"/>
</dbReference>
<dbReference type="RefSeq" id="WP_135546433.1">
    <property type="nucleotide sequence ID" value="NZ_SPQQ01000003.1"/>
</dbReference>
<proteinExistence type="predicted"/>
<name>A0A4Z0R6E2_9FIRM</name>
<dbReference type="CDD" id="cd17906">
    <property type="entry name" value="CheX"/>
    <property type="match status" value="1"/>
</dbReference>
<keyword evidence="1" id="KW-0145">Chemotaxis</keyword>
<feature type="domain" description="Chemotaxis phosphatase CheX-like" evidence="2">
    <location>
        <begin position="44"/>
        <end position="131"/>
    </location>
</feature>
<dbReference type="PANTHER" id="PTHR39452">
    <property type="entry name" value="CHEY-P PHOSPHATASE CHEX"/>
    <property type="match status" value="1"/>
</dbReference>
<dbReference type="Pfam" id="PF13690">
    <property type="entry name" value="CheX"/>
    <property type="match status" value="1"/>
</dbReference>
<dbReference type="SUPFAM" id="SSF103039">
    <property type="entry name" value="CheC-like"/>
    <property type="match status" value="1"/>
</dbReference>
<dbReference type="OrthoDB" id="9788100at2"/>
<keyword evidence="4" id="KW-1185">Reference proteome</keyword>
<gene>
    <name evidence="3" type="ORF">E4K67_10705</name>
</gene>
<evidence type="ECO:0000256" key="1">
    <source>
        <dbReference type="ARBA" id="ARBA00022500"/>
    </source>
</evidence>
<dbReference type="PANTHER" id="PTHR39452:SF1">
    <property type="entry name" value="CHEY-P PHOSPHATASE CHEX"/>
    <property type="match status" value="1"/>
</dbReference>
<dbReference type="Gene3D" id="3.40.1550.10">
    <property type="entry name" value="CheC-like"/>
    <property type="match status" value="1"/>
</dbReference>
<sequence>MDINIINPLVVSFTDILPQIGFQSVERRSISLVGSTLDYDGVLVHISLVGVLKGAILIGMSLDSAKQFASKMMMGMDVTELDSLAQSAISEMGNMVCANACTQFAKAGISGLDISPPLLLIGKNGQATLPVPQTIAIHFSVDGIDVHVYVGLLQVNS</sequence>
<dbReference type="InterPro" id="IPR038756">
    <property type="entry name" value="CheX-like"/>
</dbReference>
<dbReference type="EMBL" id="SPQQ01000003">
    <property type="protein sequence ID" value="TGE38410.1"/>
    <property type="molecule type" value="Genomic_DNA"/>
</dbReference>
<reference evidence="3 4" key="1">
    <citation type="submission" date="2019-03" db="EMBL/GenBank/DDBJ databases">
        <title>Draft Genome Sequence of Desulfosporosinus fructosivorans Strain 63.6F, Isolated from Marine Sediment in the Baltic Sea.</title>
        <authorList>
            <person name="Hausmann B."/>
            <person name="Vandieken V."/>
            <person name="Pjevac P."/>
            <person name="Schreck K."/>
            <person name="Herbold C.W."/>
            <person name="Loy A."/>
        </authorList>
    </citation>
    <scope>NUCLEOTIDE SEQUENCE [LARGE SCALE GENOMIC DNA]</scope>
    <source>
        <strain evidence="3 4">63.6F</strain>
    </source>
</reference>
<dbReference type="Proteomes" id="UP000298460">
    <property type="component" value="Unassembled WGS sequence"/>
</dbReference>
<organism evidence="3 4">
    <name type="scientific">Desulfosporosinus fructosivorans</name>
    <dbReference type="NCBI Taxonomy" id="2018669"/>
    <lineage>
        <taxon>Bacteria</taxon>
        <taxon>Bacillati</taxon>
        <taxon>Bacillota</taxon>
        <taxon>Clostridia</taxon>
        <taxon>Eubacteriales</taxon>
        <taxon>Desulfitobacteriaceae</taxon>
        <taxon>Desulfosporosinus</taxon>
    </lineage>
</organism>
<evidence type="ECO:0000313" key="4">
    <source>
        <dbReference type="Proteomes" id="UP000298460"/>
    </source>
</evidence>